<feature type="chain" id="PRO_5045486716" description="Alpha/beta hydrolase" evidence="1">
    <location>
        <begin position="22"/>
        <end position="276"/>
    </location>
</feature>
<name>A0ABS5G8X1_9BRAD</name>
<evidence type="ECO:0000313" key="3">
    <source>
        <dbReference type="Proteomes" id="UP001314635"/>
    </source>
</evidence>
<dbReference type="Proteomes" id="UP001314635">
    <property type="component" value="Unassembled WGS sequence"/>
</dbReference>
<dbReference type="Gene3D" id="3.40.50.1820">
    <property type="entry name" value="alpha/beta hydrolase"/>
    <property type="match status" value="1"/>
</dbReference>
<reference evidence="3" key="1">
    <citation type="journal article" date="2021" name="ISME J.">
        <title>Evolutionary origin and ecological implication of a unique nif island in free-living Bradyrhizobium lineages.</title>
        <authorList>
            <person name="Tao J."/>
        </authorList>
    </citation>
    <scope>NUCLEOTIDE SEQUENCE [LARGE SCALE GENOMIC DNA]</scope>
    <source>
        <strain evidence="3">SZCCT0094</strain>
    </source>
</reference>
<sequence length="276" mass="29581">MFSCRSLLAGVAMLLSAASFAADAPGTIKGTVLEPSPENLALTWTKANLVLPASLAGGRRWEGRAEDAPDVIGIVPLVVVMHGSSGVAPAIKEFQTWLADELGAASVAPDSLAIPDRLTYTSPVDVDTYERVHTLRLAELENALKASRDWSWVDRQRTLLAGSSEGAVAVGRYAGKDVAARLIYSWSCEDNYFVTAPRLGIGPKEPVLNAISARDPYFSGANPWNKDRAVTGSCAAALKDDPKAEVMVLDADVHTILNRPEVRERTAQFLRGVLNP</sequence>
<organism evidence="2 3">
    <name type="scientific">Bradyrhizobium denitrificans</name>
    <dbReference type="NCBI Taxonomy" id="2734912"/>
    <lineage>
        <taxon>Bacteria</taxon>
        <taxon>Pseudomonadati</taxon>
        <taxon>Pseudomonadota</taxon>
        <taxon>Alphaproteobacteria</taxon>
        <taxon>Hyphomicrobiales</taxon>
        <taxon>Nitrobacteraceae</taxon>
        <taxon>Bradyrhizobium</taxon>
    </lineage>
</organism>
<protein>
    <recommendedName>
        <fullName evidence="4">Alpha/beta hydrolase</fullName>
    </recommendedName>
</protein>
<proteinExistence type="predicted"/>
<evidence type="ECO:0000313" key="2">
    <source>
        <dbReference type="EMBL" id="MBR1137778.1"/>
    </source>
</evidence>
<dbReference type="EMBL" id="JAFCLK010000016">
    <property type="protein sequence ID" value="MBR1137778.1"/>
    <property type="molecule type" value="Genomic_DNA"/>
</dbReference>
<accession>A0ABS5G8X1</accession>
<dbReference type="SUPFAM" id="SSF53474">
    <property type="entry name" value="alpha/beta-Hydrolases"/>
    <property type="match status" value="1"/>
</dbReference>
<keyword evidence="3" id="KW-1185">Reference proteome</keyword>
<feature type="signal peptide" evidence="1">
    <location>
        <begin position="1"/>
        <end position="21"/>
    </location>
</feature>
<evidence type="ECO:0008006" key="4">
    <source>
        <dbReference type="Google" id="ProtNLM"/>
    </source>
</evidence>
<evidence type="ECO:0000256" key="1">
    <source>
        <dbReference type="SAM" id="SignalP"/>
    </source>
</evidence>
<comment type="caution">
    <text evidence="2">The sequence shown here is derived from an EMBL/GenBank/DDBJ whole genome shotgun (WGS) entry which is preliminary data.</text>
</comment>
<dbReference type="InterPro" id="IPR029058">
    <property type="entry name" value="AB_hydrolase_fold"/>
</dbReference>
<gene>
    <name evidence="2" type="ORF">JQ619_18570</name>
</gene>
<keyword evidence="1" id="KW-0732">Signal</keyword>